<evidence type="ECO:0000256" key="1">
    <source>
        <dbReference type="ARBA" id="ARBA00009299"/>
    </source>
</evidence>
<organism evidence="3 4">
    <name type="scientific">Nostoc flagelliforme FACHB-838</name>
    <dbReference type="NCBI Taxonomy" id="2692904"/>
    <lineage>
        <taxon>Bacteria</taxon>
        <taxon>Bacillati</taxon>
        <taxon>Cyanobacteriota</taxon>
        <taxon>Cyanophyceae</taxon>
        <taxon>Nostocales</taxon>
        <taxon>Nostocaceae</taxon>
        <taxon>Nostoc</taxon>
    </lineage>
</organism>
<reference evidence="3 4" key="1">
    <citation type="journal article" date="2020" name="ISME J.">
        <title>Comparative genomics reveals insights into cyanobacterial evolution and habitat adaptation.</title>
        <authorList>
            <person name="Chen M.Y."/>
            <person name="Teng W.K."/>
            <person name="Zhao L."/>
            <person name="Hu C.X."/>
            <person name="Zhou Y.K."/>
            <person name="Han B.P."/>
            <person name="Song L.R."/>
            <person name="Shu W.S."/>
        </authorList>
    </citation>
    <scope>NUCLEOTIDE SEQUENCE [LARGE SCALE GENOMIC DNA]</scope>
    <source>
        <strain evidence="3 4">FACHB-838</strain>
    </source>
</reference>
<dbReference type="EMBL" id="JACJSI010000126">
    <property type="protein sequence ID" value="MBD2533982.1"/>
    <property type="molecule type" value="Genomic_DNA"/>
</dbReference>
<feature type="coiled-coil region" evidence="2">
    <location>
        <begin position="45"/>
        <end position="79"/>
    </location>
</feature>
<evidence type="ECO:0000313" key="3">
    <source>
        <dbReference type="EMBL" id="MBD2533982.1"/>
    </source>
</evidence>
<comment type="caution">
    <text evidence="3">The sequence shown here is derived from an EMBL/GenBank/DDBJ whole genome shotgun (WGS) entry which is preliminary data.</text>
</comment>
<keyword evidence="4" id="KW-1185">Reference proteome</keyword>
<dbReference type="Proteomes" id="UP000623440">
    <property type="component" value="Unassembled WGS sequence"/>
</dbReference>
<dbReference type="InterPro" id="IPR011990">
    <property type="entry name" value="TPR-like_helical_dom_sf"/>
</dbReference>
<proteinExistence type="inferred from homology"/>
<dbReference type="InterPro" id="IPR016024">
    <property type="entry name" value="ARM-type_fold"/>
</dbReference>
<evidence type="ECO:0000313" key="4">
    <source>
        <dbReference type="Proteomes" id="UP000623440"/>
    </source>
</evidence>
<gene>
    <name evidence="3" type="ORF">H6G97_32335</name>
</gene>
<name>A0ABR8DYM2_9NOSO</name>
<sequence length="218" mass="24168">MTSDNFISARISANLLKRVQEYTQVTGETKTDILIKALTAYLDSYKAIKDNSNSLEKKVDELEKTCKALSNHKNDSMRERHHKNDLACAKALKELASYLTPALLPEALETACAIEDELARAKAVKALVNHLPQELLPSALETTRDIEDDFARAKAMMALASKFPKLLPEALQIARNIKDGSNRAIILSELTAHLPEVLDEALEAVRNINKAKYGVITQ</sequence>
<keyword evidence="2" id="KW-0175">Coiled coil</keyword>
<dbReference type="SUPFAM" id="SSF48371">
    <property type="entry name" value="ARM repeat"/>
    <property type="match status" value="1"/>
</dbReference>
<evidence type="ECO:0000256" key="2">
    <source>
        <dbReference type="SAM" id="Coils"/>
    </source>
</evidence>
<comment type="similarity">
    <text evidence="1">Belongs to the CpcE/RpcE/PecE family.</text>
</comment>
<protein>
    <submittedName>
        <fullName evidence="3">Uncharacterized protein</fullName>
    </submittedName>
</protein>
<accession>A0ABR8DYM2</accession>
<dbReference type="Gene3D" id="1.25.40.10">
    <property type="entry name" value="Tetratricopeptide repeat domain"/>
    <property type="match status" value="1"/>
</dbReference>